<dbReference type="CDD" id="cd19505">
    <property type="entry name" value="RecA-like_Ycf2"/>
    <property type="match status" value="1"/>
</dbReference>
<dbReference type="Pfam" id="PF05695">
    <property type="entry name" value="Ycf2"/>
    <property type="match status" value="2"/>
</dbReference>
<keyword evidence="9" id="KW-0150">Chloroplast</keyword>
<feature type="binding site" evidence="7">
    <location>
        <begin position="1659"/>
        <end position="1666"/>
    </location>
    <ligand>
        <name>ATP</name>
        <dbReference type="ChEBI" id="CHEBI:30616"/>
    </ligand>
</feature>
<evidence type="ECO:0000256" key="3">
    <source>
        <dbReference type="ARBA" id="ARBA00022495"/>
    </source>
</evidence>
<feature type="domain" description="AAA+ ATPase" evidence="8">
    <location>
        <begin position="1651"/>
        <end position="1802"/>
    </location>
</feature>
<dbReference type="Gene3D" id="3.40.50.300">
    <property type="entry name" value="P-loop containing nucleotide triphosphate hydrolases"/>
    <property type="match status" value="1"/>
</dbReference>
<comment type="function">
    <text evidence="1 7">Probable ATPase of unknown function. Its presence in a non-photosynthetic plant (Epifagus virginiana) and experiments in tobacco indicate that it has an essential function which is probably not related to photosynthesis.</text>
</comment>
<dbReference type="GeneID" id="55751158"/>
<dbReference type="SMART" id="SM00382">
    <property type="entry name" value="AAA"/>
    <property type="match status" value="1"/>
</dbReference>
<dbReference type="GO" id="GO:0005524">
    <property type="term" value="F:ATP binding"/>
    <property type="evidence" value="ECO:0007669"/>
    <property type="project" value="UniProtKB-KW"/>
</dbReference>
<keyword evidence="5 7" id="KW-0547">Nucleotide-binding</keyword>
<dbReference type="PANTHER" id="PTHR33078:SF101">
    <property type="entry name" value="AAA+ ATPASE DOMAIN, ATPASE, AAA-TYPE, CORE"/>
    <property type="match status" value="1"/>
</dbReference>
<dbReference type="Gene3D" id="1.10.8.60">
    <property type="match status" value="1"/>
</dbReference>
<protein>
    <recommendedName>
        <fullName evidence="7">Protein Ycf2</fullName>
    </recommendedName>
</protein>
<comment type="subcellular location">
    <subcellularLocation>
        <location evidence="7">Plastid</location>
        <location evidence="7">Chloroplast stroma</location>
    </subcellularLocation>
</comment>
<gene>
    <name evidence="7 9" type="primary">ycf2</name>
</gene>
<keyword evidence="6 7" id="KW-0067">ATP-binding</keyword>
<accession>A0A6M8ATM8</accession>
<keyword evidence="3" id="KW-0691">RNA editing</keyword>
<dbReference type="InterPro" id="IPR003593">
    <property type="entry name" value="AAA+_ATPase"/>
</dbReference>
<name>A0A6M8ATM8_ANTPU</name>
<evidence type="ECO:0000256" key="5">
    <source>
        <dbReference type="ARBA" id="ARBA00022741"/>
    </source>
</evidence>
<dbReference type="InterPro" id="IPR008543">
    <property type="entry name" value="Uncharacterised_Ycf2"/>
</dbReference>
<dbReference type="InterPro" id="IPR027417">
    <property type="entry name" value="P-loop_NTPase"/>
</dbReference>
<evidence type="ECO:0000256" key="4">
    <source>
        <dbReference type="ARBA" id="ARBA00022640"/>
    </source>
</evidence>
<dbReference type="InterPro" id="IPR056777">
    <property type="entry name" value="Ycf2_N"/>
</dbReference>
<reference evidence="9" key="2">
    <citation type="journal article" date="2020" name="Nat. Plants">
        <title>Anthoceros genomes illuminate the origin of land plants and the unique biology of hornworts.</title>
        <authorList>
            <person name="Li F.W."/>
            <person name="Nishiyama T."/>
            <person name="Waller M."/>
            <person name="Frangedakis E."/>
            <person name="Keller J."/>
            <person name="Li Z."/>
            <person name="Fernandez-Pozo N."/>
            <person name="Barker M.S."/>
            <person name="Bennett T."/>
            <person name="Blazquez M.A."/>
            <person name="Cheng S."/>
            <person name="Cuming A.C."/>
            <person name="de Vries J."/>
            <person name="de Vries S."/>
            <person name="Delaux P.M."/>
            <person name="Diop I.S."/>
            <person name="Harrison C.J."/>
            <person name="Hauser D."/>
            <person name="Hernandez-Garcia J."/>
            <person name="Kirbis A."/>
            <person name="Meeks J.C."/>
            <person name="Monte I."/>
            <person name="Mutte S.K."/>
            <person name="Neubauer A."/>
            <person name="Quandt D."/>
            <person name="Robison T."/>
            <person name="Shimamura M."/>
            <person name="Rensing S.A."/>
            <person name="Villarreal J.C."/>
            <person name="Weijers D."/>
            <person name="Wicke S."/>
            <person name="Wong G.K."/>
            <person name="Sakakibara K."/>
            <person name="Szovenyi P."/>
        </authorList>
    </citation>
    <scope>NUCLEOTIDE SEQUENCE</scope>
</reference>
<comment type="similarity">
    <text evidence="2 7">Belongs to the Ycf2 family.</text>
</comment>
<evidence type="ECO:0000259" key="8">
    <source>
        <dbReference type="SMART" id="SM00382"/>
    </source>
</evidence>
<evidence type="ECO:0000256" key="1">
    <source>
        <dbReference type="ARBA" id="ARBA00002329"/>
    </source>
</evidence>
<evidence type="ECO:0000256" key="2">
    <source>
        <dbReference type="ARBA" id="ARBA00009361"/>
    </source>
</evidence>
<proteinExistence type="inferred from homology"/>
<evidence type="ECO:0000256" key="6">
    <source>
        <dbReference type="ARBA" id="ARBA00022840"/>
    </source>
</evidence>
<dbReference type="RefSeq" id="YP_009862957.1">
    <property type="nucleotide sequence ID" value="NC_049001.1"/>
</dbReference>
<reference evidence="9" key="1">
    <citation type="submission" date="2019-10" db="EMBL/GenBank/DDBJ databases">
        <authorList>
            <person name="Robison T.A."/>
            <person name="Li F.-W."/>
        </authorList>
    </citation>
    <scope>NUCLEOTIDE SEQUENCE</scope>
</reference>
<dbReference type="HAMAP" id="MF_01330">
    <property type="entry name" value="Ycf2"/>
    <property type="match status" value="1"/>
</dbReference>
<organism evidence="9">
    <name type="scientific">Anthoceros punctatus</name>
    <name type="common">Hornwort</name>
    <dbReference type="NCBI Taxonomy" id="3234"/>
    <lineage>
        <taxon>Eukaryota</taxon>
        <taxon>Viridiplantae</taxon>
        <taxon>Streptophyta</taxon>
        <taxon>Embryophyta</taxon>
        <taxon>Anthocerotophyta</taxon>
        <taxon>Anthocerotopsida</taxon>
        <taxon>Anthocerotidae</taxon>
        <taxon>Anthocerotales</taxon>
        <taxon>Anthocerotaceae</taxon>
        <taxon>Anthoceros</taxon>
    </lineage>
</organism>
<sequence length="2393" mass="289013">MKQKLLENKFSYRKFKLEEIKKYEYLLNSCINWNLIKLVTGIPSNREHLIKLFDLRILSSLILRDLRKSEMKKSLILKSFPLLILSMFIHRMNSRNIVEINNCHLERIIYGGINYREGRDEISRRYLHSFMKNFSIPLNYPFSTKKGRERYTNNLLRQKKHIWVFKRNLLGKKYIKPVYDKIDFYNFEEWKTLIIKEILPSWKISNQSIDKANILLEDKNIEDLKHFFELYVDDIIRRDYYWKKSLDIISYRDRKNQVNLNLKNNLEFLDKKLFYCLISAFCEKVLSEVEGPFKHKRIKSTFNLKNIEDFSDFGVTNKEILKWELHWWNNKIFQFLDKNHESDQSIAKSFTFLQNKRFLFLENYAEFYTWLLYEDSPFHLKKDKQLLDTAKDTFKEDSFQLNDRRNRIYSFENKGIFLNILHNFSIYVSNKVRNFNHLKRFSDISIKNSYLINKNLVYHGKGSGGTIYEDEKQKTWDTTDFYLKREKYFISKTDFLSRSIEKKFFKSNKYFLDLFFNRGNINKRSTTESKIHSYDPSSLTKAKRKEVKSGSSYEFLEKDSLFFLMKEDFVKDFKSITKDFFSNREKKMTDYFPKLINYAFLDISSIDESNMSFHITGRHFKDFPLNEWRTNIPSRNYMLSDISRMINLSKIRKKFQNVFFVSSISSKRIRQNKNSNNFYLISLIKPNLSWNRPYLCWSTLYKCNKQYIFNRYLKLKERFMREVEQLNLLITKPNENYDKILYFQVESEIGKFHKSKENELNDKFFFPLLNSINEDDKFLNEMFHKKVEAYSEENFETYIYPTNHRKKFQLWYELNKGSYICLDNVVKKYYFIYKLKFYLINRMKKLWVERIENGNSSNFIRNIVNGHSSNWKRNGREWFDYNIKRDKYINWNSYIYKWFDRTKNLQIFPNWFSDNTSRRWFNEIRFIKPDIFMTYPKKLEKNYYSKVYFIFNTSSNSLLEFISNKKNINLRGRVLHNYKKLSRDSEKLIKNKLVPESFLNKNLIKNIIISLFNNEKNHDIFREFPRKTFSLWIYKNGNNGFNSIKNFQKNLMMMNFHNTNTIEFLDYLHDFHFRYDKRLPFFMKEIHIKNYDSTYNKFLKILPIYSNLRSLSINKIKPFFFQSRIDITLSIQLQVFNDSLSNYLGRTCNYIFTSFINHLYKLLNLLMKINSSIYKETDSCSIQKILAMTPSGPTILNFKITHYDEFFLEELTSNFNGYFEFSSEPNLNHTEIQSYKNDLLSESLIEFRNKNNRKLQWIKESFLKLNLKENFKYVIGEKSINRISINLDLYEKNNNILPYSSLSITDFFYKDDKIKVSKKLYFLEKWNFFQNYTSWFFTFEWWRYFSNIPLKTFPEVLLNITDQSKYISYKTTQYIEEFLKDLWKNLKFIFQTNILRKINLNSEIHLLKQINDEQHESIFIYIWSHFRFINLSNAIYLTLISLFVSCFLVSENYFSTLIGLDYIDSWRRFRVIKYLRDPLRGSYLVERWIYGNQTEIIRTENFFMLLLKNLIHYIKNGRFFLFTRKKLDTWLFHSRTLDLSRRKKDLLVKSVITEKSLSQYRLNLNLNHNLRNYDFGYKISEKPGFYYLRYLAETYQKNLVNHSFYSSHLAEKWILLAFWKGMISSQKLWQTKILNNESYRIPIPFELDLFSSKGILLVGPTEIGKSYLIKNLAADSYVPLIKISISKPLYNKPDVITESWINILMESLQRLTLILELAKKMSPCIIWIQDIHELNVNRSTENVESDLTSLLGILLKYFHTEFISKSTKGIIIIGSTHLPRKVDPALISPNRLDKLMNIRIIDIFERQEKFSILLHSKRFYFKNKLLHFNEFAYRTMGYNGRDLVALANEVSLINTTEGNSTIYIDAVRLALHRQTLGFTYINNQMLFCQNKGVLLHKIGKAVIQNIFIKIFPMNPLYIGSDLWKKKFYYLSEWFLEPSVTEPTIKELTLLSYILGCLAGLAAGDSWSILEHESENLIPLNKFIENDFDLACGISESFLVEFSWLEIFQDESINNEIEFFPKIGASHFLNMMQRGISSTTSGKFMYKQDGLRNRSILKKTVQYKEKLYELASETTWAPKIWRLSFIRTKSFDWIGRPNDFESLYSFWFLREKEQTFSVSENSRDIFHSSQVAQYKKKEELPYERILSRIRRRNVEELESQLGFILSEDELKILGFPELSTQYRIEYELFKKPMLFMGGRFIWDPTSLSFETRYSVFSRRELFIDEEMLRRLYVTYGARRERERSRSSQKIKQFFLRCGYGRDFMNNSSISWWNGLFFTEKYNIEIFKRIEEISVQLKHPEVFTPVYLYQSWLIENSREKLSRFDLLNHRERWIKLNNKSFHYFSIHSTLLESYNYLLNFFISNRILLDEMTKMLLKDGWLFQNEIEHFICKMKK</sequence>
<dbReference type="GO" id="GO:0009570">
    <property type="term" value="C:chloroplast stroma"/>
    <property type="evidence" value="ECO:0007669"/>
    <property type="project" value="UniProtKB-SubCell"/>
</dbReference>
<dbReference type="InterPro" id="IPR003959">
    <property type="entry name" value="ATPase_AAA_core"/>
</dbReference>
<evidence type="ECO:0000313" key="9">
    <source>
        <dbReference type="EMBL" id="QKD76413.1"/>
    </source>
</evidence>
<dbReference type="EMBL" id="MN544310">
    <property type="protein sequence ID" value="QKD76413.1"/>
    <property type="molecule type" value="Genomic_DNA"/>
</dbReference>
<keyword evidence="4 9" id="KW-0934">Plastid</keyword>
<dbReference type="SUPFAM" id="SSF52540">
    <property type="entry name" value="P-loop containing nucleoside triphosphate hydrolases"/>
    <property type="match status" value="1"/>
</dbReference>
<evidence type="ECO:0000256" key="7">
    <source>
        <dbReference type="HAMAP-Rule" id="MF_01330"/>
    </source>
</evidence>
<dbReference type="GO" id="GO:0016887">
    <property type="term" value="F:ATP hydrolysis activity"/>
    <property type="evidence" value="ECO:0007669"/>
    <property type="project" value="InterPro"/>
</dbReference>
<geneLocation type="chloroplast" evidence="9"/>
<dbReference type="PANTHER" id="PTHR33078">
    <property type="entry name" value="PROTEIN YCF2-RELATED"/>
    <property type="match status" value="1"/>
</dbReference>
<dbReference type="Pfam" id="PF00004">
    <property type="entry name" value="AAA"/>
    <property type="match status" value="1"/>
</dbReference>